<evidence type="ECO:0000256" key="6">
    <source>
        <dbReference type="SAM" id="SignalP"/>
    </source>
</evidence>
<proteinExistence type="inferred from homology"/>
<feature type="chain" id="PRO_5002311569" description="Bifunctional inhibitor/plant lipid transfer protein/seed storage helical domain-containing protein" evidence="6">
    <location>
        <begin position="24"/>
        <end position="205"/>
    </location>
</feature>
<dbReference type="InterPro" id="IPR043325">
    <property type="entry name" value="LTSS"/>
</dbReference>
<protein>
    <recommendedName>
        <fullName evidence="7">Bifunctional inhibitor/plant lipid transfer protein/seed storage helical domain-containing protein</fullName>
    </recommendedName>
</protein>
<dbReference type="InterPro" id="IPR036312">
    <property type="entry name" value="Bifun_inhib/LTP/seed_sf"/>
</dbReference>
<dbReference type="EMBL" id="GCKF01016031">
    <property type="protein sequence ID" value="JAG98900.1"/>
    <property type="molecule type" value="Transcribed_RNA"/>
</dbReference>
<evidence type="ECO:0000256" key="4">
    <source>
        <dbReference type="ARBA" id="ARBA00023180"/>
    </source>
</evidence>
<feature type="domain" description="Bifunctional inhibitor/plant lipid transfer protein/seed storage helical" evidence="7">
    <location>
        <begin position="32"/>
        <end position="109"/>
    </location>
</feature>
<dbReference type="AlphaFoldDB" id="A0A0D6RA98"/>
<feature type="signal peptide" evidence="6">
    <location>
        <begin position="1"/>
        <end position="23"/>
    </location>
</feature>
<evidence type="ECO:0000256" key="1">
    <source>
        <dbReference type="ARBA" id="ARBA00009748"/>
    </source>
</evidence>
<dbReference type="InterPro" id="IPR016140">
    <property type="entry name" value="Bifunc_inhib/LTP/seed_store"/>
</dbReference>
<name>A0A0D6RA98_ARACU</name>
<dbReference type="SMART" id="SM00499">
    <property type="entry name" value="AAI"/>
    <property type="match status" value="1"/>
</dbReference>
<dbReference type="Pfam" id="PF14368">
    <property type="entry name" value="LTP_2"/>
    <property type="match status" value="1"/>
</dbReference>
<evidence type="ECO:0000256" key="3">
    <source>
        <dbReference type="ARBA" id="ARBA00023157"/>
    </source>
</evidence>
<keyword evidence="2 6" id="KW-0732">Signal</keyword>
<accession>A0A0D6RA98</accession>
<dbReference type="CDD" id="cd00010">
    <property type="entry name" value="AAI_LTSS"/>
    <property type="match status" value="1"/>
</dbReference>
<dbReference type="Gene3D" id="1.10.110.10">
    <property type="entry name" value="Plant lipid-transfer and hydrophobic proteins"/>
    <property type="match status" value="1"/>
</dbReference>
<organism evidence="8">
    <name type="scientific">Araucaria cunninghamii</name>
    <name type="common">Hoop pine</name>
    <name type="synonym">Moreton Bay pine</name>
    <dbReference type="NCBI Taxonomy" id="56994"/>
    <lineage>
        <taxon>Eukaryota</taxon>
        <taxon>Viridiplantae</taxon>
        <taxon>Streptophyta</taxon>
        <taxon>Embryophyta</taxon>
        <taxon>Tracheophyta</taxon>
        <taxon>Spermatophyta</taxon>
        <taxon>Pinopsida</taxon>
        <taxon>Pinidae</taxon>
        <taxon>Conifers II</taxon>
        <taxon>Araucariales</taxon>
        <taxon>Araucariaceae</taxon>
        <taxon>Araucaria</taxon>
    </lineage>
</organism>
<keyword evidence="3" id="KW-1015">Disulfide bond</keyword>
<sequence>MIMAEKTLLFALLFCCLASGTLSDFAADQKECGNQLAGLASCLPYVKGSAKIPVKDCCDKLLQMHQNNPKCLCVLIKDSSDPQLGLTINLTLALTLPDDCNVNANVSRCPALLNISSNSPQAQIFKHNITSSAGPGKSPAANSTSTSSSMSSSGSFSYQIKPSMCWSGSALVFLCAMDELELAHKMETESYILHDILQAMVQKAH</sequence>
<comment type="similarity">
    <text evidence="1">Belongs to the plant LTP family.</text>
</comment>
<reference evidence="8" key="1">
    <citation type="submission" date="2015-03" db="EMBL/GenBank/DDBJ databases">
        <title>A transcriptome of Araucaria cunninghamii, an australian fine timber species.</title>
        <authorList>
            <person name="Jing Yi C.J.Y."/>
            <person name="Yin San L.Y.S."/>
            <person name="Abdul Karim S.S."/>
            <person name="Wan Azmi N.N."/>
            <person name="Hercus R.R."/>
            <person name="Croft L.L."/>
        </authorList>
    </citation>
    <scope>NUCLEOTIDE SEQUENCE</scope>
    <source>
        <strain evidence="8">MI0301</strain>
        <tissue evidence="8">Leaf</tissue>
    </source>
</reference>
<evidence type="ECO:0000313" key="8">
    <source>
        <dbReference type="EMBL" id="JAG98900.1"/>
    </source>
</evidence>
<keyword evidence="4" id="KW-0325">Glycoprotein</keyword>
<evidence type="ECO:0000259" key="7">
    <source>
        <dbReference type="SMART" id="SM00499"/>
    </source>
</evidence>
<dbReference type="SUPFAM" id="SSF47699">
    <property type="entry name" value="Bifunctional inhibitor/lipid-transfer protein/seed storage 2S albumin"/>
    <property type="match status" value="1"/>
</dbReference>
<feature type="region of interest" description="Disordered" evidence="5">
    <location>
        <begin position="129"/>
        <end position="149"/>
    </location>
</feature>
<dbReference type="PANTHER" id="PTHR33044">
    <property type="entry name" value="BIFUNCTIONAL INHIBITOR/LIPID-TRANSFER PROTEIN/SEED STORAGE 2S ALBUMIN SUPERFAMILY PROTEIN-RELATED"/>
    <property type="match status" value="1"/>
</dbReference>
<evidence type="ECO:0000256" key="5">
    <source>
        <dbReference type="SAM" id="MobiDB-lite"/>
    </source>
</evidence>
<evidence type="ECO:0000256" key="2">
    <source>
        <dbReference type="ARBA" id="ARBA00022729"/>
    </source>
</evidence>